<evidence type="ECO:0000256" key="1">
    <source>
        <dbReference type="SAM" id="Coils"/>
    </source>
</evidence>
<sequence>MKFTRVRLQNIFAYDGTINFDFSVTSQSRNVVLIWGRNGMGKTSFLNAVKLLFTGIAQKQFRMVGFPPSVLNEKQYLLGDGARWSGLINRSARRKAAVLKETVESFVEISWTDQDEREFTAQRWWQTEGDSTTSGVYVDFDGNRMAGDPAEDFLDETLPRDLVKFFFFDGEDIKSIAESSGSFQKDINLLLQLTFVEELAEEVRKVADERRLRGMHADLRRKVDDALATQRSIETSIFELEEQLVAIDDTLTSDGLDLRRLEIRRANLSSGASELQREALETQLKKLNKQLEDCVAEISTKLPLDIPVVANLRLLKRVRDEVEARIAAGGSAEANFVRQIDTQLPGWVAEAAPDISHEDVAGIARYLSGKLNGALNLSSSAPGSFAAADVFRIEKMRRIVEHWSSAGGERQEAYVRLLQQATQTKTELAEVTEALLKLEVGAQGNLEEYRDVINKIEELRVKEARLNQQKGVSTTKLADFKVQRVQIAETIIHLQASQNQASTEMEESKFASAVSRALNEIALRLKDATRTELEELLNDRFRRIISHPLIRRIGIDDTYVLTFYEENGRAIGRTSLSSGMKQLAATALLWAMKDTANRDIPVIIDTPLGRIDRENQDHLLKAYYPALAKQVIILPTNAEIDGRKRALLEPRVAEHYLIENNTGDAAEVKRGQALVELT</sequence>
<keyword evidence="4" id="KW-1185">Reference proteome</keyword>
<feature type="domain" description="Rad50/SbcC-type AAA" evidence="2">
    <location>
        <begin position="5"/>
        <end position="294"/>
    </location>
</feature>
<dbReference type="EMBL" id="JBHSBD010000100">
    <property type="protein sequence ID" value="MFC3970349.1"/>
    <property type="molecule type" value="Genomic_DNA"/>
</dbReference>
<reference evidence="4" key="1">
    <citation type="journal article" date="2019" name="Int. J. Syst. Evol. Microbiol.">
        <title>The Global Catalogue of Microorganisms (GCM) 10K type strain sequencing project: providing services to taxonomists for standard genome sequencing and annotation.</title>
        <authorList>
            <consortium name="The Broad Institute Genomics Platform"/>
            <consortium name="The Broad Institute Genome Sequencing Center for Infectious Disease"/>
            <person name="Wu L."/>
            <person name="Ma J."/>
        </authorList>
    </citation>
    <scope>NUCLEOTIDE SEQUENCE [LARGE SCALE GENOMIC DNA]</scope>
    <source>
        <strain evidence="4">TBRC 5781</strain>
    </source>
</reference>
<organism evidence="3 4">
    <name type="scientific">Rhizobium lemnae</name>
    <dbReference type="NCBI Taxonomy" id="1214924"/>
    <lineage>
        <taxon>Bacteria</taxon>
        <taxon>Pseudomonadati</taxon>
        <taxon>Pseudomonadota</taxon>
        <taxon>Alphaproteobacteria</taxon>
        <taxon>Hyphomicrobiales</taxon>
        <taxon>Rhizobiaceae</taxon>
        <taxon>Rhizobium/Agrobacterium group</taxon>
        <taxon>Rhizobium</taxon>
    </lineage>
</organism>
<gene>
    <name evidence="3" type="ORF">ACFOVS_19875</name>
</gene>
<dbReference type="InterPro" id="IPR027417">
    <property type="entry name" value="P-loop_NTPase"/>
</dbReference>
<protein>
    <submittedName>
        <fullName evidence="3">AAA family ATPase</fullName>
    </submittedName>
</protein>
<dbReference type="PANTHER" id="PTHR32182:SF0">
    <property type="entry name" value="DNA REPLICATION AND REPAIR PROTEIN RECF"/>
    <property type="match status" value="1"/>
</dbReference>
<dbReference type="RefSeq" id="WP_247261099.1">
    <property type="nucleotide sequence ID" value="NZ_JALJQZ010000016.1"/>
</dbReference>
<dbReference type="Gene3D" id="3.40.50.300">
    <property type="entry name" value="P-loop containing nucleotide triphosphate hydrolases"/>
    <property type="match status" value="2"/>
</dbReference>
<accession>A0ABV8EDT6</accession>
<evidence type="ECO:0000313" key="3">
    <source>
        <dbReference type="EMBL" id="MFC3970349.1"/>
    </source>
</evidence>
<dbReference type="SUPFAM" id="SSF52540">
    <property type="entry name" value="P-loop containing nucleoside triphosphate hydrolases"/>
    <property type="match status" value="1"/>
</dbReference>
<dbReference type="Proteomes" id="UP001595697">
    <property type="component" value="Unassembled WGS sequence"/>
</dbReference>
<comment type="caution">
    <text evidence="3">The sequence shown here is derived from an EMBL/GenBank/DDBJ whole genome shotgun (WGS) entry which is preliminary data.</text>
</comment>
<name>A0ABV8EDT6_9HYPH</name>
<dbReference type="InterPro" id="IPR038729">
    <property type="entry name" value="Rad50/SbcC_AAA"/>
</dbReference>
<dbReference type="PANTHER" id="PTHR32182">
    <property type="entry name" value="DNA REPLICATION AND REPAIR PROTEIN RECF"/>
    <property type="match status" value="1"/>
</dbReference>
<evidence type="ECO:0000313" key="4">
    <source>
        <dbReference type="Proteomes" id="UP001595697"/>
    </source>
</evidence>
<dbReference type="Pfam" id="PF13476">
    <property type="entry name" value="AAA_23"/>
    <property type="match status" value="1"/>
</dbReference>
<evidence type="ECO:0000259" key="2">
    <source>
        <dbReference type="Pfam" id="PF13476"/>
    </source>
</evidence>
<proteinExistence type="predicted"/>
<feature type="coiled-coil region" evidence="1">
    <location>
        <begin position="258"/>
        <end position="297"/>
    </location>
</feature>
<keyword evidence="1" id="KW-0175">Coiled coil</keyword>